<organism evidence="1">
    <name type="scientific">Timema monikensis</name>
    <dbReference type="NCBI Taxonomy" id="170555"/>
    <lineage>
        <taxon>Eukaryota</taxon>
        <taxon>Metazoa</taxon>
        <taxon>Ecdysozoa</taxon>
        <taxon>Arthropoda</taxon>
        <taxon>Hexapoda</taxon>
        <taxon>Insecta</taxon>
        <taxon>Pterygota</taxon>
        <taxon>Neoptera</taxon>
        <taxon>Polyneoptera</taxon>
        <taxon>Phasmatodea</taxon>
        <taxon>Timematodea</taxon>
        <taxon>Timematoidea</taxon>
        <taxon>Timematidae</taxon>
        <taxon>Timema</taxon>
    </lineage>
</organism>
<protein>
    <submittedName>
        <fullName evidence="1">Uncharacterized protein</fullName>
    </submittedName>
</protein>
<name>A0A7R9EGB1_9NEOP</name>
<accession>A0A7R9EGB1</accession>
<proteinExistence type="predicted"/>
<sequence>MTPSIRGNWHYLHQHPSGRSVVMVRLSTGSVARRMRWTGHAACMGDDRRVYNIIVEKPEDTRPLGSPRWEDSIGVTKLSIIVETTRVVTLAAVAREEQWGQKMSHNLRRQEPTRLRFEPGSPHHRHSSLLREQHLRKCCHRGGFELFRKYSSPVASLVLTDSSQLTSDSQHLDGGGGGQN</sequence>
<evidence type="ECO:0000313" key="1">
    <source>
        <dbReference type="EMBL" id="CAD7432701.1"/>
    </source>
</evidence>
<dbReference type="AlphaFoldDB" id="A0A7R9EGB1"/>
<gene>
    <name evidence="1" type="ORF">TMSB3V08_LOCUS9405</name>
</gene>
<reference evidence="1" key="1">
    <citation type="submission" date="2020-11" db="EMBL/GenBank/DDBJ databases">
        <authorList>
            <person name="Tran Van P."/>
        </authorList>
    </citation>
    <scope>NUCLEOTIDE SEQUENCE</scope>
</reference>
<dbReference type="EMBL" id="OB795802">
    <property type="protein sequence ID" value="CAD7432701.1"/>
    <property type="molecule type" value="Genomic_DNA"/>
</dbReference>